<proteinExistence type="predicted"/>
<dbReference type="PROSITE" id="PS00909">
    <property type="entry name" value="MR_MLE_2"/>
    <property type="match status" value="1"/>
</dbReference>
<feature type="domain" description="Mandelate racemase/muconate lactonizing enzyme C-terminal" evidence="4">
    <location>
        <begin position="148"/>
        <end position="245"/>
    </location>
</feature>
<dbReference type="InterPro" id="IPR036849">
    <property type="entry name" value="Enolase-like_C_sf"/>
</dbReference>
<evidence type="ECO:0000256" key="3">
    <source>
        <dbReference type="ARBA" id="ARBA00022842"/>
    </source>
</evidence>
<dbReference type="PANTHER" id="PTHR13794">
    <property type="entry name" value="ENOLASE SUPERFAMILY, MANDELATE RACEMASE"/>
    <property type="match status" value="1"/>
</dbReference>
<evidence type="ECO:0000313" key="5">
    <source>
        <dbReference type="EMBL" id="PWG63886.1"/>
    </source>
</evidence>
<dbReference type="SFLD" id="SFLDS00001">
    <property type="entry name" value="Enolase"/>
    <property type="match status" value="1"/>
</dbReference>
<dbReference type="GO" id="GO:0016836">
    <property type="term" value="F:hydro-lyase activity"/>
    <property type="evidence" value="ECO:0007669"/>
    <property type="project" value="TreeGrafter"/>
</dbReference>
<dbReference type="OrthoDB" id="9782675at2"/>
<dbReference type="InterPro" id="IPR029017">
    <property type="entry name" value="Enolase-like_N"/>
</dbReference>
<dbReference type="Pfam" id="PF13378">
    <property type="entry name" value="MR_MLE_C"/>
    <property type="match status" value="1"/>
</dbReference>
<dbReference type="PANTHER" id="PTHR13794:SF58">
    <property type="entry name" value="MITOCHONDRIAL ENOLASE SUPERFAMILY MEMBER 1"/>
    <property type="match status" value="1"/>
</dbReference>
<dbReference type="InterPro" id="IPR046945">
    <property type="entry name" value="RHMD-like"/>
</dbReference>
<dbReference type="SFLD" id="SFLDG00179">
    <property type="entry name" value="mandelate_racemase"/>
    <property type="match status" value="1"/>
</dbReference>
<dbReference type="InterPro" id="IPR029065">
    <property type="entry name" value="Enolase_C-like"/>
</dbReference>
<dbReference type="PROSITE" id="PS00908">
    <property type="entry name" value="MR_MLE_1"/>
    <property type="match status" value="1"/>
</dbReference>
<evidence type="ECO:0000256" key="2">
    <source>
        <dbReference type="ARBA" id="ARBA00022723"/>
    </source>
</evidence>
<keyword evidence="6" id="KW-1185">Reference proteome</keyword>
<dbReference type="AlphaFoldDB" id="A0A2U2N3Y0"/>
<dbReference type="SUPFAM" id="SSF51604">
    <property type="entry name" value="Enolase C-terminal domain-like"/>
    <property type="match status" value="1"/>
</dbReference>
<dbReference type="InterPro" id="IPR018110">
    <property type="entry name" value="Mandel_Rmase/mucon_lact_enz_CS"/>
</dbReference>
<dbReference type="RefSeq" id="WP_109677526.1">
    <property type="nucleotide sequence ID" value="NZ_CP086615.1"/>
</dbReference>
<organism evidence="5 6">
    <name type="scientific">Sediminicurvatus halobius</name>
    <dbReference type="NCBI Taxonomy" id="2182432"/>
    <lineage>
        <taxon>Bacteria</taxon>
        <taxon>Pseudomonadati</taxon>
        <taxon>Pseudomonadota</taxon>
        <taxon>Gammaproteobacteria</taxon>
        <taxon>Chromatiales</taxon>
        <taxon>Ectothiorhodospiraceae</taxon>
        <taxon>Sediminicurvatus</taxon>
    </lineage>
</organism>
<gene>
    <name evidence="5" type="ORF">DEM34_06710</name>
</gene>
<dbReference type="InterPro" id="IPR013342">
    <property type="entry name" value="Mandelate_racemase_C"/>
</dbReference>
<reference evidence="5 6" key="1">
    <citation type="submission" date="2018-05" db="EMBL/GenBank/DDBJ databases">
        <title>Spiribacter halobius sp. nov., a moderately halophilic bacterium isolated from marine solar saltern.</title>
        <authorList>
            <person name="Zheng W.-S."/>
            <person name="Lu D.-C."/>
            <person name="Du Z.-J."/>
        </authorList>
    </citation>
    <scope>NUCLEOTIDE SEQUENCE [LARGE SCALE GENOMIC DNA]</scope>
    <source>
        <strain evidence="5 6">E85</strain>
    </source>
</reference>
<accession>A0A2U2N3Y0</accession>
<dbReference type="InterPro" id="IPR013341">
    <property type="entry name" value="Mandelate_racemase_N_dom"/>
</dbReference>
<evidence type="ECO:0000259" key="4">
    <source>
        <dbReference type="SMART" id="SM00922"/>
    </source>
</evidence>
<dbReference type="GO" id="GO:0009063">
    <property type="term" value="P:amino acid catabolic process"/>
    <property type="evidence" value="ECO:0007669"/>
    <property type="project" value="InterPro"/>
</dbReference>
<keyword evidence="2" id="KW-0479">Metal-binding</keyword>
<evidence type="ECO:0000313" key="6">
    <source>
        <dbReference type="Proteomes" id="UP000245474"/>
    </source>
</evidence>
<dbReference type="Proteomes" id="UP000245474">
    <property type="component" value="Unassembled WGS sequence"/>
</dbReference>
<keyword evidence="3" id="KW-0460">Magnesium</keyword>
<dbReference type="GO" id="GO:0000287">
    <property type="term" value="F:magnesium ion binding"/>
    <property type="evidence" value="ECO:0007669"/>
    <property type="project" value="TreeGrafter"/>
</dbReference>
<dbReference type="Gene3D" id="3.30.390.10">
    <property type="entry name" value="Enolase-like, N-terminal domain"/>
    <property type="match status" value="1"/>
</dbReference>
<comment type="caution">
    <text evidence="5">The sequence shown here is derived from an EMBL/GenBank/DDBJ whole genome shotgun (WGS) entry which is preliminary data.</text>
</comment>
<name>A0A2U2N3Y0_9GAMM</name>
<dbReference type="SMART" id="SM00922">
    <property type="entry name" value="MR_MLE"/>
    <property type="match status" value="1"/>
</dbReference>
<evidence type="ECO:0000256" key="1">
    <source>
        <dbReference type="ARBA" id="ARBA00001946"/>
    </source>
</evidence>
<protein>
    <submittedName>
        <fullName evidence="5">Mandelate racemase</fullName>
    </submittedName>
</protein>
<dbReference type="SUPFAM" id="SSF54826">
    <property type="entry name" value="Enolase N-terminal domain-like"/>
    <property type="match status" value="1"/>
</dbReference>
<dbReference type="EMBL" id="QFFI01000008">
    <property type="protein sequence ID" value="PWG63886.1"/>
    <property type="molecule type" value="Genomic_DNA"/>
</dbReference>
<dbReference type="GO" id="GO:0016052">
    <property type="term" value="P:carbohydrate catabolic process"/>
    <property type="evidence" value="ECO:0007669"/>
    <property type="project" value="TreeGrafter"/>
</dbReference>
<comment type="cofactor">
    <cofactor evidence="1">
        <name>Mg(2+)</name>
        <dbReference type="ChEBI" id="CHEBI:18420"/>
    </cofactor>
</comment>
<dbReference type="Pfam" id="PF02746">
    <property type="entry name" value="MR_MLE_N"/>
    <property type="match status" value="1"/>
</dbReference>
<dbReference type="Gene3D" id="3.20.20.120">
    <property type="entry name" value="Enolase-like C-terminal domain"/>
    <property type="match status" value="1"/>
</dbReference>
<sequence length="374" mass="39535">MTAELTIRDLQVRGASVPMPRPLVTGGGTIRTAPLALVDLLTEEGVTGHTYLFCYTPPALGPVVALLHSLAPVLQGQPLAPHELERSLRARFRLLGSTGIVGMAIAGIDMAAWDALARSRSLPLVRLLGGQPGRIPAYNSCGLGMIGPERAGEEARELVAAGFPAVKIRLGYPELATDLAVVRAVREAVGEGVRLMCDYNQSLSVPEAECRVAALAGEGLTWIEEPTLADDLRGYARIRAAAATPIQAGENWWGAREMQAALDAGYCDLGMPDVMKIGGITGWLRAAAVADTAGLPLSSHIFPEVSAHLLAASPTRHWLEYVDWANPILREPLAIEDGHALVPDRPGSGIEWDEAALAPYLCGAPDCVDGSVKG</sequence>